<evidence type="ECO:0000256" key="3">
    <source>
        <dbReference type="ARBA" id="ARBA00022737"/>
    </source>
</evidence>
<dbReference type="RefSeq" id="XP_055873788.1">
    <property type="nucleotide sequence ID" value="XM_056017813.1"/>
</dbReference>
<evidence type="ECO:0000259" key="5">
    <source>
        <dbReference type="Pfam" id="PF23409"/>
    </source>
</evidence>
<evidence type="ECO:0000256" key="1">
    <source>
        <dbReference type="ARBA" id="ARBA00006489"/>
    </source>
</evidence>
<dbReference type="SUPFAM" id="SSF47473">
    <property type="entry name" value="EF-hand"/>
    <property type="match status" value="1"/>
</dbReference>
<dbReference type="SMART" id="SM00320">
    <property type="entry name" value="WD40"/>
    <property type="match status" value="9"/>
</dbReference>
<comment type="similarity">
    <text evidence="1">Belongs to the WD repeat EMAP family.</text>
</comment>
<feature type="compositionally biased region" description="Basic and acidic residues" evidence="4">
    <location>
        <begin position="392"/>
        <end position="445"/>
    </location>
</feature>
<evidence type="ECO:0000256" key="4">
    <source>
        <dbReference type="SAM" id="MobiDB-lite"/>
    </source>
</evidence>
<feature type="region of interest" description="Disordered" evidence="4">
    <location>
        <begin position="9"/>
        <end position="103"/>
    </location>
</feature>
<dbReference type="SUPFAM" id="SSF50998">
    <property type="entry name" value="Quinoprotein alcohol dehydrogenase-like"/>
    <property type="match status" value="1"/>
</dbReference>
<evidence type="ECO:0000259" key="6">
    <source>
        <dbReference type="Pfam" id="PF23414"/>
    </source>
</evidence>
<dbReference type="GO" id="GO:0072686">
    <property type="term" value="C:mitotic spindle"/>
    <property type="evidence" value="ECO:0007669"/>
    <property type="project" value="TreeGrafter"/>
</dbReference>
<keyword evidence="2" id="KW-0853">WD repeat</keyword>
<feature type="region of interest" description="Disordered" evidence="4">
    <location>
        <begin position="349"/>
        <end position="445"/>
    </location>
</feature>
<protein>
    <submittedName>
        <fullName evidence="8">Echinoderm microtubule-associated protein-like 2 isoform X1</fullName>
    </submittedName>
</protein>
<dbReference type="InterPro" id="IPR001680">
    <property type="entry name" value="WD40_rpt"/>
</dbReference>
<feature type="compositionally biased region" description="Polar residues" evidence="4">
    <location>
        <begin position="355"/>
        <end position="365"/>
    </location>
</feature>
<dbReference type="Gene3D" id="2.130.10.10">
    <property type="entry name" value="YVTN repeat-like/Quinoprotein amine dehydrogenase"/>
    <property type="match status" value="2"/>
</dbReference>
<keyword evidence="7" id="KW-1185">Reference proteome</keyword>
<dbReference type="PANTHER" id="PTHR13720">
    <property type="entry name" value="WD-40 REPEAT PROTEIN"/>
    <property type="match status" value="1"/>
</dbReference>
<dbReference type="Pfam" id="PF03451">
    <property type="entry name" value="HELP"/>
    <property type="match status" value="1"/>
</dbReference>
<proteinExistence type="inferred from homology"/>
<dbReference type="InterPro" id="IPR011041">
    <property type="entry name" value="Quinoprot_gluc/sorb_DH_b-prop"/>
</dbReference>
<dbReference type="PANTHER" id="PTHR13720:SF58">
    <property type="entry name" value="HELP DOMAIN-CONTAINING PROTEIN"/>
    <property type="match status" value="1"/>
</dbReference>
<dbReference type="Pfam" id="PF23414">
    <property type="entry name" value="Beta-prop_EML_2"/>
    <property type="match status" value="1"/>
</dbReference>
<dbReference type="InterPro" id="IPR055439">
    <property type="entry name" value="Beta-prop_EML_1st"/>
</dbReference>
<gene>
    <name evidence="8" type="primary">LOC106065322</name>
</gene>
<evidence type="ECO:0000313" key="8">
    <source>
        <dbReference type="RefSeq" id="XP_055873788.1"/>
    </source>
</evidence>
<dbReference type="Pfam" id="PF23409">
    <property type="entry name" value="Beta-prop_EML"/>
    <property type="match status" value="1"/>
</dbReference>
<dbReference type="InterPro" id="IPR050630">
    <property type="entry name" value="WD_repeat_EMAP"/>
</dbReference>
<reference evidence="8" key="1">
    <citation type="submission" date="2025-08" db="UniProtKB">
        <authorList>
            <consortium name="RefSeq"/>
        </authorList>
    </citation>
    <scope>IDENTIFICATION</scope>
</reference>
<evidence type="ECO:0000256" key="2">
    <source>
        <dbReference type="ARBA" id="ARBA00022574"/>
    </source>
</evidence>
<dbReference type="InterPro" id="IPR055442">
    <property type="entry name" value="Beta-prop_EML-like_2nd"/>
</dbReference>
<dbReference type="GeneID" id="106065322"/>
<sequence>MISLVELLHSPRPYFDNFPDVSDDSVDMPETPTSRSRGQKAPGSAVSRQKSPRPGVQRSSSVNSLEKNERPQSKQRHRNVKTKPDVDDLSEAEDNKESDSSDPEEKLCTCLEALLTECSRQRLRALRMSLRHYSNVDNRVSFKDIQTSLQENQVRLSQRALTMISEIFEDGQGIDYEKLYACLTKAHLRTGRDSIKARNKRNDLNVKQALTLEQIDQDFLRRLEELLVKDQTYFDVPLLRNEFSKWDQHRVGQMAKEGAQLICCERTALYGALLTNLINRCDENKDGKISWPLLLNFLEKAQAKAWEKHPELATLPEKVKEAAALRIATPGPIDELSSSTRSKVMTKLLKKTSFRRNSSTDNNTPEPHKPKEDPAGDTLPETGVKVDNPAPDVKRANPFAKDKNTRTKDPDGKQTSELKSEPRGQDKKENIPEGKDDVLDSKVTRIPSHEVKAVVPNEYKSAQVTSDPPSERLQLEWIYGFRGHDTKFNLCLLASGEIIYFIGTVVILYNHLDHVQRHYREHTECVRCISVHPAGMLVASGQYASRDEKGHQAHFRLWRSDTLQTLHVLGAGLMVKCVVALCFMPGEDILACADNSQEKKLTLWDVKEGSLVAETFISTELLCDMGFNPKYPELLVTCGKEHLSWWKVYVEARRVQPSAQPNYEGFLKARYINCLSHNQKGDLITGDSNGTVYIWGNGGNSITNFVKHGHDGSVLSVLQYRGHLLTAGRDGAFHCWSWRKNMDKEGTLQLPKSEGGARCLLLLPSDDGATSTLVLGTTMNSLIYVNLNQSATPLEGVTLDDVPITQGHTGDLRAVQKIEQSFLGADIITASTDGVICKLNSETREPVWKLCMKGYPFLCVDINKEGELLVLGTKDGHLVILQVLRTDISVLEIYNKKISTGAITTVKLSQDQKKIAAGGTDKTVHIYSLQSVEGKEEEVWALSGKCQGHYGHIHAIDWSSNTLQGDLIIRSSSSIPEQKFWNVNTCTEVPGEFMTDVTWATTNCVLDHTLIGLWKSKQASEGHMTCVDVSPARHLAAMATSDGSLSLFRYPSCAEGAFSHTYKAHHHTHNLCFTPNGRSVLTVGGSDDCIMQWKLV</sequence>
<dbReference type="GO" id="GO:0000226">
    <property type="term" value="P:microtubule cytoskeleton organization"/>
    <property type="evidence" value="ECO:0007669"/>
    <property type="project" value="TreeGrafter"/>
</dbReference>
<feature type="compositionally biased region" description="Basic and acidic residues" evidence="4">
    <location>
        <begin position="93"/>
        <end position="103"/>
    </location>
</feature>
<dbReference type="InterPro" id="IPR015943">
    <property type="entry name" value="WD40/YVTN_repeat-like_dom_sf"/>
</dbReference>
<evidence type="ECO:0000313" key="7">
    <source>
        <dbReference type="Proteomes" id="UP001165740"/>
    </source>
</evidence>
<feature type="domain" description="EML-like second beta-propeller" evidence="6">
    <location>
        <begin position="827"/>
        <end position="1095"/>
    </location>
</feature>
<feature type="domain" description="EML-like first beta-propeller" evidence="5">
    <location>
        <begin position="516"/>
        <end position="783"/>
    </location>
</feature>
<dbReference type="SUPFAM" id="SSF50952">
    <property type="entry name" value="Soluble quinoprotein glucose dehydrogenase"/>
    <property type="match status" value="1"/>
</dbReference>
<dbReference type="Proteomes" id="UP001165740">
    <property type="component" value="Chromosome 18"/>
</dbReference>
<dbReference type="GO" id="GO:0008017">
    <property type="term" value="F:microtubule binding"/>
    <property type="evidence" value="ECO:0007669"/>
    <property type="project" value="TreeGrafter"/>
</dbReference>
<keyword evidence="3" id="KW-0677">Repeat</keyword>
<dbReference type="OrthoDB" id="47802at2759"/>
<dbReference type="AlphaFoldDB" id="A0A9W2ZFS4"/>
<accession>A0A9W2ZFS4</accession>
<dbReference type="InterPro" id="IPR005108">
    <property type="entry name" value="HELP"/>
</dbReference>
<dbReference type="InterPro" id="IPR011047">
    <property type="entry name" value="Quinoprotein_ADH-like_sf"/>
</dbReference>
<dbReference type="InterPro" id="IPR011992">
    <property type="entry name" value="EF-hand-dom_pair"/>
</dbReference>
<name>A0A9W2ZFS4_BIOGL</name>
<dbReference type="OMA" id="GAFCHTY"/>
<organism evidence="7 8">
    <name type="scientific">Biomphalaria glabrata</name>
    <name type="common">Bloodfluke planorb</name>
    <name type="synonym">Freshwater snail</name>
    <dbReference type="NCBI Taxonomy" id="6526"/>
    <lineage>
        <taxon>Eukaryota</taxon>
        <taxon>Metazoa</taxon>
        <taxon>Spiralia</taxon>
        <taxon>Lophotrochozoa</taxon>
        <taxon>Mollusca</taxon>
        <taxon>Gastropoda</taxon>
        <taxon>Heterobranchia</taxon>
        <taxon>Euthyneura</taxon>
        <taxon>Panpulmonata</taxon>
        <taxon>Hygrophila</taxon>
        <taxon>Lymnaeoidea</taxon>
        <taxon>Planorbidae</taxon>
        <taxon>Biomphalaria</taxon>
    </lineage>
</organism>